<dbReference type="GO" id="GO:0000794">
    <property type="term" value="C:condensed nuclear chromosome"/>
    <property type="evidence" value="ECO:0007669"/>
    <property type="project" value="TreeGrafter"/>
</dbReference>
<organism evidence="15 16">
    <name type="scientific">Podila minutissima</name>
    <dbReference type="NCBI Taxonomy" id="64525"/>
    <lineage>
        <taxon>Eukaryota</taxon>
        <taxon>Fungi</taxon>
        <taxon>Fungi incertae sedis</taxon>
        <taxon>Mucoromycota</taxon>
        <taxon>Mortierellomycotina</taxon>
        <taxon>Mortierellomycetes</taxon>
        <taxon>Mortierellales</taxon>
        <taxon>Mortierellaceae</taxon>
        <taxon>Podila</taxon>
    </lineage>
</organism>
<dbReference type="SUPFAM" id="SSF52540">
    <property type="entry name" value="P-loop containing nucleoside triphosphate hydrolases"/>
    <property type="match status" value="1"/>
</dbReference>
<dbReference type="Pfam" id="PF13558">
    <property type="entry name" value="SbcC_Walker_B"/>
    <property type="match status" value="1"/>
</dbReference>
<dbReference type="InterPro" id="IPR027417">
    <property type="entry name" value="P-loop_NTPase"/>
</dbReference>
<feature type="coiled-coil region" evidence="14">
    <location>
        <begin position="423"/>
        <end position="450"/>
    </location>
</feature>
<dbReference type="GO" id="GO:0046872">
    <property type="term" value="F:metal ion binding"/>
    <property type="evidence" value="ECO:0007669"/>
    <property type="project" value="UniProtKB-KW"/>
</dbReference>
<dbReference type="GO" id="GO:0030870">
    <property type="term" value="C:Mre11 complex"/>
    <property type="evidence" value="ECO:0007669"/>
    <property type="project" value="InterPro"/>
</dbReference>
<evidence type="ECO:0000256" key="6">
    <source>
        <dbReference type="ARBA" id="ARBA00022723"/>
    </source>
</evidence>
<gene>
    <name evidence="15" type="primary">RAD50_2</name>
    <name evidence="15" type="ORF">BG006_010251</name>
</gene>
<evidence type="ECO:0000256" key="9">
    <source>
        <dbReference type="ARBA" id="ARBA00022833"/>
    </source>
</evidence>
<dbReference type="FunFam" id="3.40.50.300:FF:000947">
    <property type="entry name" value="DNA repair protein RAD50"/>
    <property type="match status" value="1"/>
</dbReference>
<dbReference type="EMBL" id="JAAAUY010000008">
    <property type="protein sequence ID" value="KAF9338141.1"/>
    <property type="molecule type" value="Genomic_DNA"/>
</dbReference>
<keyword evidence="6" id="KW-0479">Metal-binding</keyword>
<comment type="subcellular location">
    <subcellularLocation>
        <location evidence="3">Chromosome</location>
    </subcellularLocation>
    <subcellularLocation>
        <location evidence="2">Nucleus</location>
    </subcellularLocation>
</comment>
<comment type="caution">
    <text evidence="15">The sequence shown here is derived from an EMBL/GenBank/DDBJ whole genome shotgun (WGS) entry which is preliminary data.</text>
</comment>
<dbReference type="GO" id="GO:0003691">
    <property type="term" value="F:double-stranded telomeric DNA binding"/>
    <property type="evidence" value="ECO:0007669"/>
    <property type="project" value="TreeGrafter"/>
</dbReference>
<accession>A0A9P5STC6</accession>
<comment type="cofactor">
    <cofactor evidence="1">
        <name>Zn(2+)</name>
        <dbReference type="ChEBI" id="CHEBI:29105"/>
    </cofactor>
</comment>
<evidence type="ECO:0000256" key="13">
    <source>
        <dbReference type="ARBA" id="ARBA00049360"/>
    </source>
</evidence>
<dbReference type="GO" id="GO:0006302">
    <property type="term" value="P:double-strand break repair"/>
    <property type="evidence" value="ECO:0007669"/>
    <property type="project" value="TreeGrafter"/>
</dbReference>
<dbReference type="PANTHER" id="PTHR18867">
    <property type="entry name" value="RAD50"/>
    <property type="match status" value="1"/>
</dbReference>
<comment type="similarity">
    <text evidence="4">Belongs to the SMC family. RAD50 subfamily.</text>
</comment>
<keyword evidence="12" id="KW-0539">Nucleus</keyword>
<keyword evidence="7" id="KW-0227">DNA damage</keyword>
<dbReference type="GO" id="GO:0051880">
    <property type="term" value="F:G-quadruplex DNA binding"/>
    <property type="evidence" value="ECO:0007669"/>
    <property type="project" value="TreeGrafter"/>
</dbReference>
<feature type="coiled-coil region" evidence="14">
    <location>
        <begin position="906"/>
        <end position="970"/>
    </location>
</feature>
<feature type="coiled-coil region" evidence="14">
    <location>
        <begin position="524"/>
        <end position="592"/>
    </location>
</feature>
<evidence type="ECO:0000256" key="2">
    <source>
        <dbReference type="ARBA" id="ARBA00004123"/>
    </source>
</evidence>
<evidence type="ECO:0000256" key="14">
    <source>
        <dbReference type="SAM" id="Coils"/>
    </source>
</evidence>
<evidence type="ECO:0000256" key="1">
    <source>
        <dbReference type="ARBA" id="ARBA00001947"/>
    </source>
</evidence>
<dbReference type="GO" id="GO:0000722">
    <property type="term" value="P:telomere maintenance via recombination"/>
    <property type="evidence" value="ECO:0007669"/>
    <property type="project" value="TreeGrafter"/>
</dbReference>
<dbReference type="InterPro" id="IPR004584">
    <property type="entry name" value="Rad50_eukaryotes"/>
</dbReference>
<feature type="coiled-coil region" evidence="14">
    <location>
        <begin position="997"/>
        <end position="1024"/>
    </location>
</feature>
<feature type="coiled-coil region" evidence="14">
    <location>
        <begin position="750"/>
        <end position="836"/>
    </location>
</feature>
<dbReference type="PANTHER" id="PTHR18867:SF12">
    <property type="entry name" value="DNA REPAIR PROTEIN RAD50"/>
    <property type="match status" value="1"/>
</dbReference>
<comment type="catalytic activity">
    <reaction evidence="13">
        <text>ATP + H2O = ADP + phosphate + H(+)</text>
        <dbReference type="Rhea" id="RHEA:13065"/>
        <dbReference type="ChEBI" id="CHEBI:15377"/>
        <dbReference type="ChEBI" id="CHEBI:15378"/>
        <dbReference type="ChEBI" id="CHEBI:30616"/>
        <dbReference type="ChEBI" id="CHEBI:43474"/>
        <dbReference type="ChEBI" id="CHEBI:456216"/>
    </reaction>
</comment>
<dbReference type="GO" id="GO:0043047">
    <property type="term" value="F:single-stranded telomeric DNA binding"/>
    <property type="evidence" value="ECO:0007669"/>
    <property type="project" value="TreeGrafter"/>
</dbReference>
<reference evidence="15" key="1">
    <citation type="journal article" date="2020" name="Fungal Divers.">
        <title>Resolving the Mortierellaceae phylogeny through synthesis of multi-gene phylogenetics and phylogenomics.</title>
        <authorList>
            <person name="Vandepol N."/>
            <person name="Liber J."/>
            <person name="Desiro A."/>
            <person name="Na H."/>
            <person name="Kennedy M."/>
            <person name="Barry K."/>
            <person name="Grigoriev I.V."/>
            <person name="Miller A.N."/>
            <person name="O'Donnell K."/>
            <person name="Stajich J.E."/>
            <person name="Bonito G."/>
        </authorList>
    </citation>
    <scope>NUCLEOTIDE SEQUENCE</scope>
    <source>
        <strain evidence="15">NVP1</strain>
    </source>
</reference>
<evidence type="ECO:0000256" key="8">
    <source>
        <dbReference type="ARBA" id="ARBA00022801"/>
    </source>
</evidence>
<dbReference type="GO" id="GO:0007004">
    <property type="term" value="P:telomere maintenance via telomerase"/>
    <property type="evidence" value="ECO:0007669"/>
    <property type="project" value="TreeGrafter"/>
</dbReference>
<evidence type="ECO:0000256" key="12">
    <source>
        <dbReference type="ARBA" id="ARBA00023242"/>
    </source>
</evidence>
<dbReference type="Proteomes" id="UP000696485">
    <property type="component" value="Unassembled WGS sequence"/>
</dbReference>
<evidence type="ECO:0000313" key="15">
    <source>
        <dbReference type="EMBL" id="KAF9338141.1"/>
    </source>
</evidence>
<evidence type="ECO:0000256" key="10">
    <source>
        <dbReference type="ARBA" id="ARBA00023054"/>
    </source>
</evidence>
<keyword evidence="8" id="KW-0378">Hydrolase</keyword>
<feature type="coiled-coil region" evidence="14">
    <location>
        <begin position="136"/>
        <end position="211"/>
    </location>
</feature>
<keyword evidence="11" id="KW-0234">DNA repair</keyword>
<keyword evidence="9" id="KW-0862">Zinc</keyword>
<keyword evidence="16" id="KW-1185">Reference proteome</keyword>
<evidence type="ECO:0000256" key="11">
    <source>
        <dbReference type="ARBA" id="ARBA00023204"/>
    </source>
</evidence>
<dbReference type="AlphaFoldDB" id="A0A9P5STC6"/>
<dbReference type="GO" id="GO:0016887">
    <property type="term" value="F:ATP hydrolysis activity"/>
    <property type="evidence" value="ECO:0007669"/>
    <property type="project" value="InterPro"/>
</dbReference>
<evidence type="ECO:0000256" key="5">
    <source>
        <dbReference type="ARBA" id="ARBA00022454"/>
    </source>
</evidence>
<feature type="coiled-coil region" evidence="14">
    <location>
        <begin position="240"/>
        <end position="267"/>
    </location>
</feature>
<dbReference type="NCBIfam" id="TIGR00606">
    <property type="entry name" value="rad50"/>
    <property type="match status" value="1"/>
</dbReference>
<dbReference type="GO" id="GO:0070192">
    <property type="term" value="P:chromosome organization involved in meiotic cell cycle"/>
    <property type="evidence" value="ECO:0007669"/>
    <property type="project" value="TreeGrafter"/>
</dbReference>
<evidence type="ECO:0000256" key="4">
    <source>
        <dbReference type="ARBA" id="ARBA00009439"/>
    </source>
</evidence>
<evidence type="ECO:0000313" key="16">
    <source>
        <dbReference type="Proteomes" id="UP000696485"/>
    </source>
</evidence>
<sequence>MVKAQVRLRFKNVNNQTLSVVRSLSLTAKKTGYTQKTLENVLSMVDPNTGELASVSSKCAEIDADIPSHLGVSRAILDNVIFCHQEESNWPLSEPSILKKKFDEIFASTKYTSVLESIKSIKKEKTVELKVLFNSLDYLRQNKDRAEKLRQSLTANTERSEKIQEKIDQLELDIDKCVEEISRLMAKTREVQAIEATLNALAMELRSTQDNVHHLEGTFSLYSESDAELQEMLFKHDLSVKTADQERAKLERSKQRAASSIANLQASVTQNQQTIGQLRALLDGNKTKQSERDLFIQELGQQYSISGFDDQPLLAADVQKFLSKIESLIQRASNDGDRFRNEVRAKEQGIRTELSDKRARMDMAASLKAKTEEGISSAQSKLRQQNSELLKYASTEADHESTEKLLAEQESSLHVLKTSDPGLDSMETQRRSKTAEVEMLENELTRLSEQSATQVKSAGMQARLGLLKNKFSQRSDQVQELMAQNREAFRTVLNEDPSPEEVEHKLTPLLKGKESAVRTSSQLAEKLKREISGHDVRIDNVKSQLQKHEKTVQDCDKKVFTECKEEPFLELLQRTEEDLAETREGVQDVKAMSSMYARFIAMAEKKHSCPLCTRSFDDQLETQFVGRLKRLMEKGSDGDDDRQLAELEATVNRLRALRSSWDTSEHLKTIEIPALELQLAELEQKKSTSTDALDVAEMDAAHLSSELGDLKRLIATANSISLTCQENLKDGTDIKSLETELMCAGSLQTAEELQAEYTTVKQKMNTARQELHRLGQEISQMNTEIQRREQVVRTLKEKIAQLHHQQSRKAQIQDQIAEIESSIVSLKMELEQHKSEQSQSVMPEINKLNARLREIMSEGQAVDMKSQEAVSDLQRNLGKIQMYNKDIERVDTRATMNELSRIEASTDSQVEEIQQYTDELQSIEQEAQALQECLTGFKTLQRNIDDNLRYRRHTARVKDLEAQIAETSSKRNADAQGTYSRQLNRLHQQQSSFTSERAGLQGELRQLQDQRRLHEEELQSDYKDVVQKYHENLINCKTTELVLEDLEKYSKALQSAIVDYHTMKMEEVNMSIKELWTNTYQGTDIDTIEIRSDQEGMRANQTYNYRVVMIQRGRALDMRGRCSAGQKVLASIIIRLALAESFSVNCGILALDEPTTNLDHANIAQLAQSLKSIIEKNRRQSNFQLIIITHDEEFLNMISLSDYADFYYRVYKNSDQYSCIEKLAITETN</sequence>
<protein>
    <submittedName>
        <fullName evidence="15">DNA repair protein rad50</fullName>
    </submittedName>
</protein>
<evidence type="ECO:0000256" key="7">
    <source>
        <dbReference type="ARBA" id="ARBA00022763"/>
    </source>
</evidence>
<proteinExistence type="inferred from homology"/>
<name>A0A9P5STC6_9FUNG</name>
<keyword evidence="5" id="KW-0158">Chromosome</keyword>
<evidence type="ECO:0000256" key="3">
    <source>
        <dbReference type="ARBA" id="ARBA00004286"/>
    </source>
</evidence>
<dbReference type="Gene3D" id="3.40.50.300">
    <property type="entry name" value="P-loop containing nucleotide triphosphate hydrolases"/>
    <property type="match status" value="2"/>
</dbReference>
<keyword evidence="10 14" id="KW-0175">Coiled coil</keyword>